<dbReference type="GeneID" id="79855315"/>
<protein>
    <recommendedName>
        <fullName evidence="1">DUF5983 domain-containing protein</fullName>
    </recommendedName>
</protein>
<evidence type="ECO:0000313" key="3">
    <source>
        <dbReference type="Proteomes" id="UP001199915"/>
    </source>
</evidence>
<accession>A0AAE3F466</accession>
<proteinExistence type="predicted"/>
<comment type="caution">
    <text evidence="2">The sequence shown here is derived from an EMBL/GenBank/DDBJ whole genome shotgun (WGS) entry which is preliminary data.</text>
</comment>
<organism evidence="2 3">
    <name type="scientific">Fusicatenibacter saccharivorans</name>
    <dbReference type="NCBI Taxonomy" id="1150298"/>
    <lineage>
        <taxon>Bacteria</taxon>
        <taxon>Bacillati</taxon>
        <taxon>Bacillota</taxon>
        <taxon>Clostridia</taxon>
        <taxon>Lachnospirales</taxon>
        <taxon>Lachnospiraceae</taxon>
        <taxon>Fusicatenibacter</taxon>
    </lineage>
</organism>
<gene>
    <name evidence="2" type="ORF">L0N21_16065</name>
</gene>
<dbReference type="Proteomes" id="UP001199915">
    <property type="component" value="Unassembled WGS sequence"/>
</dbReference>
<evidence type="ECO:0000313" key="2">
    <source>
        <dbReference type="EMBL" id="MCG4767008.1"/>
    </source>
</evidence>
<dbReference type="RefSeq" id="WP_117802168.1">
    <property type="nucleotide sequence ID" value="NZ_JAAITR010000007.1"/>
</dbReference>
<feature type="domain" description="DUF5983" evidence="1">
    <location>
        <begin position="5"/>
        <end position="92"/>
    </location>
</feature>
<dbReference type="Pfam" id="PF19419">
    <property type="entry name" value="DUF5983"/>
    <property type="match status" value="1"/>
</dbReference>
<evidence type="ECO:0000259" key="1">
    <source>
        <dbReference type="Pfam" id="PF19419"/>
    </source>
</evidence>
<dbReference type="InterPro" id="IPR046025">
    <property type="entry name" value="DUF5983"/>
</dbReference>
<name>A0AAE3F466_9FIRM</name>
<dbReference type="AlphaFoldDB" id="A0AAE3F466"/>
<reference evidence="2" key="1">
    <citation type="submission" date="2022-01" db="EMBL/GenBank/DDBJ databases">
        <title>Collection of gut derived symbiotic bacterial strains cultured from healthy donors.</title>
        <authorList>
            <person name="Lin H."/>
            <person name="Kohout C."/>
            <person name="Waligurski E."/>
            <person name="Pamer E.G."/>
        </authorList>
    </citation>
    <scope>NUCLEOTIDE SEQUENCE</scope>
    <source>
        <strain evidence="2">DFI.5.49</strain>
    </source>
</reference>
<dbReference type="EMBL" id="JAKNFS010000029">
    <property type="protein sequence ID" value="MCG4767008.1"/>
    <property type="molecule type" value="Genomic_DNA"/>
</dbReference>
<sequence length="92" mass="10776">MIKKYLELCTSHLTEETVNSLNTVQPPYSYQYPYGVFIIVPDRSSEEEFADFFQALPNDLQIVLKYAYEHDIELILLDSDACETSELPTYEW</sequence>